<protein>
    <recommendedName>
        <fullName evidence="3">Beta-catenin-interacting ICAT domain-containing protein</fullName>
    </recommendedName>
</protein>
<dbReference type="PANTHER" id="PTHR16505">
    <property type="entry name" value="PROTEIN LZIC"/>
    <property type="match status" value="1"/>
</dbReference>
<proteinExistence type="inferred from homology"/>
<dbReference type="InterPro" id="IPR036911">
    <property type="entry name" value="ICAT_sf"/>
</dbReference>
<dbReference type="SUPFAM" id="SSF81730">
    <property type="entry name" value="beta-catenin-interacting protein ICAT"/>
    <property type="match status" value="1"/>
</dbReference>
<name>A0AAV7JK95_9METZ</name>
<dbReference type="AlphaFoldDB" id="A0AAV7JK95"/>
<dbReference type="GO" id="GO:0008013">
    <property type="term" value="F:beta-catenin binding"/>
    <property type="evidence" value="ECO:0007669"/>
    <property type="project" value="InterPro"/>
</dbReference>
<evidence type="ECO:0000259" key="3">
    <source>
        <dbReference type="Pfam" id="PF06384"/>
    </source>
</evidence>
<gene>
    <name evidence="4" type="ORF">LOD99_6851</name>
</gene>
<dbReference type="Proteomes" id="UP001165289">
    <property type="component" value="Unassembled WGS sequence"/>
</dbReference>
<comment type="caution">
    <text evidence="4">The sequence shown here is derived from an EMBL/GenBank/DDBJ whole genome shotgun (WGS) entry which is preliminary data.</text>
</comment>
<evidence type="ECO:0000313" key="5">
    <source>
        <dbReference type="Proteomes" id="UP001165289"/>
    </source>
</evidence>
<reference evidence="4 5" key="1">
    <citation type="journal article" date="2023" name="BMC Biol.">
        <title>The compact genome of the sponge Oopsacas minuta (Hexactinellida) is lacking key metazoan core genes.</title>
        <authorList>
            <person name="Santini S."/>
            <person name="Schenkelaars Q."/>
            <person name="Jourda C."/>
            <person name="Duchesne M."/>
            <person name="Belahbib H."/>
            <person name="Rocher C."/>
            <person name="Selva M."/>
            <person name="Riesgo A."/>
            <person name="Vervoort M."/>
            <person name="Leys S.P."/>
            <person name="Kodjabachian L."/>
            <person name="Le Bivic A."/>
            <person name="Borchiellini C."/>
            <person name="Claverie J.M."/>
            <person name="Renard E."/>
        </authorList>
    </citation>
    <scope>NUCLEOTIDE SEQUENCE [LARGE SCALE GENOMIC DNA]</scope>
    <source>
        <strain evidence="4">SPO-2</strain>
    </source>
</reference>
<dbReference type="Gene3D" id="1.10.10.490">
    <property type="entry name" value="Beta-catenin-interacting ICAT"/>
    <property type="match status" value="1"/>
</dbReference>
<feature type="coiled-coil region" evidence="2">
    <location>
        <begin position="8"/>
        <end position="42"/>
    </location>
</feature>
<dbReference type="EMBL" id="JAKMXF010000322">
    <property type="protein sequence ID" value="KAI6649132.1"/>
    <property type="molecule type" value="Genomic_DNA"/>
</dbReference>
<dbReference type="Pfam" id="PF06384">
    <property type="entry name" value="ICAT"/>
    <property type="match status" value="1"/>
</dbReference>
<feature type="domain" description="Beta-catenin-interacting ICAT" evidence="3">
    <location>
        <begin position="115"/>
        <end position="188"/>
    </location>
</feature>
<evidence type="ECO:0000256" key="1">
    <source>
        <dbReference type="ARBA" id="ARBA00006505"/>
    </source>
</evidence>
<accession>A0AAV7JK95</accession>
<evidence type="ECO:0000256" key="2">
    <source>
        <dbReference type="SAM" id="Coils"/>
    </source>
</evidence>
<comment type="similarity">
    <text evidence="1">Belongs to the CTNNBIP1 family.</text>
</comment>
<organism evidence="4 5">
    <name type="scientific">Oopsacas minuta</name>
    <dbReference type="NCBI Taxonomy" id="111878"/>
    <lineage>
        <taxon>Eukaryota</taxon>
        <taxon>Metazoa</taxon>
        <taxon>Porifera</taxon>
        <taxon>Hexactinellida</taxon>
        <taxon>Hexasterophora</taxon>
        <taxon>Lyssacinosida</taxon>
        <taxon>Leucopsacidae</taxon>
        <taxon>Oopsacas</taxon>
    </lineage>
</organism>
<evidence type="ECO:0000313" key="4">
    <source>
        <dbReference type="EMBL" id="KAI6649132.1"/>
    </source>
</evidence>
<dbReference type="InterPro" id="IPR040065">
    <property type="entry name" value="LZIC"/>
</dbReference>
<dbReference type="PANTHER" id="PTHR16505:SF8">
    <property type="entry name" value="PROTEIN LZIC"/>
    <property type="match status" value="1"/>
</dbReference>
<keyword evidence="2" id="KW-0175">Coiled coil</keyword>
<dbReference type="InterPro" id="IPR009428">
    <property type="entry name" value="ICAT_dom"/>
</dbReference>
<keyword evidence="5" id="KW-1185">Reference proteome</keyword>
<sequence length="190" mass="21530">MAGVSGGRIETAALRQNLEDQLDRLMTQLEELEEIKGDMDQSEWEGIRNDTLEELKHFSNSLDKMLAGDMTLVDQLSSLRLATRAAISDAFKTPEVIRMFAKKQPGQLRQRLSDLERDMKFQKVSAPKFHQQKTEILSALKRLGDKITPLEEDYLSQNMNAALGLLEEVSEQIIGEDVIKVAKQQVNNDK</sequence>